<evidence type="ECO:0000313" key="1">
    <source>
        <dbReference type="EMBL" id="JAD26180.1"/>
    </source>
</evidence>
<accession>A0A0A8YM95</accession>
<organism evidence="1">
    <name type="scientific">Arundo donax</name>
    <name type="common">Giant reed</name>
    <name type="synonym">Donax arundinaceus</name>
    <dbReference type="NCBI Taxonomy" id="35708"/>
    <lineage>
        <taxon>Eukaryota</taxon>
        <taxon>Viridiplantae</taxon>
        <taxon>Streptophyta</taxon>
        <taxon>Embryophyta</taxon>
        <taxon>Tracheophyta</taxon>
        <taxon>Spermatophyta</taxon>
        <taxon>Magnoliopsida</taxon>
        <taxon>Liliopsida</taxon>
        <taxon>Poales</taxon>
        <taxon>Poaceae</taxon>
        <taxon>PACMAD clade</taxon>
        <taxon>Arundinoideae</taxon>
        <taxon>Arundineae</taxon>
        <taxon>Arundo</taxon>
    </lineage>
</organism>
<protein>
    <submittedName>
        <fullName evidence="1">Uncharacterized protein</fullName>
    </submittedName>
</protein>
<dbReference type="EMBL" id="GBRH01271715">
    <property type="protein sequence ID" value="JAD26180.1"/>
    <property type="molecule type" value="Transcribed_RNA"/>
</dbReference>
<reference evidence="1" key="1">
    <citation type="submission" date="2014-09" db="EMBL/GenBank/DDBJ databases">
        <authorList>
            <person name="Magalhaes I.L.F."/>
            <person name="Oliveira U."/>
            <person name="Santos F.R."/>
            <person name="Vidigal T.H.D.A."/>
            <person name="Brescovit A.D."/>
            <person name="Santos A.J."/>
        </authorList>
    </citation>
    <scope>NUCLEOTIDE SEQUENCE</scope>
    <source>
        <tissue evidence="1">Shoot tissue taken approximately 20 cm above the soil surface</tissue>
    </source>
</reference>
<sequence length="10" mass="1168">MKQFLSTNSI</sequence>
<reference evidence="1" key="2">
    <citation type="journal article" date="2015" name="Data Brief">
        <title>Shoot transcriptome of the giant reed, Arundo donax.</title>
        <authorList>
            <person name="Barrero R.A."/>
            <person name="Guerrero F.D."/>
            <person name="Moolhuijzen P."/>
            <person name="Goolsby J.A."/>
            <person name="Tidwell J."/>
            <person name="Bellgard S.E."/>
            <person name="Bellgard M.I."/>
        </authorList>
    </citation>
    <scope>NUCLEOTIDE SEQUENCE</scope>
    <source>
        <tissue evidence="1">Shoot tissue taken approximately 20 cm above the soil surface</tissue>
    </source>
</reference>
<proteinExistence type="predicted"/>
<name>A0A0A8YM95_ARUDO</name>